<dbReference type="InterPro" id="IPR029016">
    <property type="entry name" value="GAF-like_dom_sf"/>
</dbReference>
<dbReference type="Proteomes" id="UP000319094">
    <property type="component" value="Unassembled WGS sequence"/>
</dbReference>
<dbReference type="AlphaFoldDB" id="A0A542XXD9"/>
<proteinExistence type="inferred from homology"/>
<feature type="domain" description="PucR C-terminal helix-turn-helix" evidence="3">
    <location>
        <begin position="506"/>
        <end position="564"/>
    </location>
</feature>
<dbReference type="InterPro" id="IPR042070">
    <property type="entry name" value="PucR_C-HTH_sf"/>
</dbReference>
<dbReference type="STRING" id="55969.SD72_05045"/>
<dbReference type="EMBL" id="VFON01000002">
    <property type="protein sequence ID" value="TQL40490.1"/>
    <property type="molecule type" value="Genomic_DNA"/>
</dbReference>
<dbReference type="Gene3D" id="1.10.10.2840">
    <property type="entry name" value="PucR C-terminal helix-turn-helix domain"/>
    <property type="match status" value="1"/>
</dbReference>
<dbReference type="PANTHER" id="PTHR33744">
    <property type="entry name" value="CARBOHYDRATE DIACID REGULATOR"/>
    <property type="match status" value="1"/>
</dbReference>
<dbReference type="Pfam" id="PF13556">
    <property type="entry name" value="HTH_30"/>
    <property type="match status" value="1"/>
</dbReference>
<evidence type="ECO:0000256" key="1">
    <source>
        <dbReference type="ARBA" id="ARBA00006754"/>
    </source>
</evidence>
<keyword evidence="6" id="KW-1185">Reference proteome</keyword>
<evidence type="ECO:0000313" key="5">
    <source>
        <dbReference type="EMBL" id="TQL40490.1"/>
    </source>
</evidence>
<dbReference type="Gene3D" id="3.30.450.40">
    <property type="match status" value="1"/>
</dbReference>
<dbReference type="InterPro" id="IPR051448">
    <property type="entry name" value="CdaR-like_regulators"/>
</dbReference>
<evidence type="ECO:0000259" key="3">
    <source>
        <dbReference type="Pfam" id="PF13556"/>
    </source>
</evidence>
<dbReference type="Pfam" id="PF17853">
    <property type="entry name" value="GGDEF_2"/>
    <property type="match status" value="1"/>
</dbReference>
<name>A0A542XXD9_9MICO</name>
<gene>
    <name evidence="5" type="ORF">FB468_3011</name>
</gene>
<feature type="domain" description="CdaR GGDEF-like" evidence="4">
    <location>
        <begin position="314"/>
        <end position="431"/>
    </location>
</feature>
<reference evidence="5 6" key="1">
    <citation type="submission" date="2019-06" db="EMBL/GenBank/DDBJ databases">
        <title>Sequencing the genomes of 1000 actinobacteria strains.</title>
        <authorList>
            <person name="Klenk H.-P."/>
        </authorList>
    </citation>
    <scope>NUCLEOTIDE SEQUENCE [LARGE SCALE GENOMIC DNA]</scope>
    <source>
        <strain evidence="5 6">DSM 8803</strain>
    </source>
</reference>
<comment type="caution">
    <text evidence="5">The sequence shown here is derived from an EMBL/GenBank/DDBJ whole genome shotgun (WGS) entry which is preliminary data.</text>
</comment>
<dbReference type="InterPro" id="IPR025736">
    <property type="entry name" value="PucR_C-HTH_dom"/>
</dbReference>
<accession>A0A542XXD9</accession>
<protein>
    <submittedName>
        <fullName evidence="5">PucR-like helix-turn-helix protein</fullName>
    </submittedName>
</protein>
<feature type="region of interest" description="Disordered" evidence="2">
    <location>
        <begin position="437"/>
        <end position="459"/>
    </location>
</feature>
<evidence type="ECO:0000313" key="6">
    <source>
        <dbReference type="Proteomes" id="UP000319094"/>
    </source>
</evidence>
<comment type="similarity">
    <text evidence="1">Belongs to the CdaR family.</text>
</comment>
<evidence type="ECO:0000259" key="4">
    <source>
        <dbReference type="Pfam" id="PF17853"/>
    </source>
</evidence>
<dbReference type="InterPro" id="IPR041522">
    <property type="entry name" value="CdaR_GGDEF"/>
</dbReference>
<organism evidence="5 6">
    <name type="scientific">Leucobacter komagatae</name>
    <dbReference type="NCBI Taxonomy" id="55969"/>
    <lineage>
        <taxon>Bacteria</taxon>
        <taxon>Bacillati</taxon>
        <taxon>Actinomycetota</taxon>
        <taxon>Actinomycetes</taxon>
        <taxon>Micrococcales</taxon>
        <taxon>Microbacteriaceae</taxon>
        <taxon>Leucobacter</taxon>
    </lineage>
</organism>
<evidence type="ECO:0000256" key="2">
    <source>
        <dbReference type="SAM" id="MobiDB-lite"/>
    </source>
</evidence>
<dbReference type="PANTHER" id="PTHR33744:SF17">
    <property type="entry name" value="CONSERVED PROTEIN"/>
    <property type="match status" value="1"/>
</dbReference>
<sequence length="567" mass="61558">MLPFMSDRQEPRFTRFSLGRVLDDLGLTLLEVAHGRIDDQQDVGGVVIYDPVDEPVYPRHAVVLGVGVHGSAALAEVLEGLASHSAAAVVVRSPVEITEEVQRAADEHGIVVLGLARGATWTQLAALLRSLLAEDDVGDTHVDSLGGIPSGDLFAVANAISSLLDAPVTIEDRSSRVLAFSGRQEEADPARAETIIGRRVPERYRHQLTQQGVFRELYRSEDPVVISRIEAEADMSTQRVAIGVRAGDEVLGSIWAAMDGPLTEERRITLRDAAKLVALHLLRVRAGADVQRRLRAELLSTALEGGHGASEALARLNLSGQPVCVVAAVLTDTEQGGDQALMADRERFADALAVHLSAMRPGSAVALLGDTAYGILPEPNDPTGDHAVRTMEDFLDRVGSRMSAVIAVGPPAEDIGGIARSRSSARRVLRALLEPAAGQAVAQQPETEPRPRKRQGLARSRVARLSDVHASVLMLELRDLMVVRGDEFTGPVSRLMEHDAKQKGHLVDTLRAWFDHFGDVAKAADMLFVHPNTFRYRLRRAVEISGIDLENADDRFEAMLQLRLLER</sequence>